<dbReference type="SUPFAM" id="SSF53474">
    <property type="entry name" value="alpha/beta-Hydrolases"/>
    <property type="match status" value="1"/>
</dbReference>
<reference evidence="2 3" key="1">
    <citation type="submission" date="2020-11" db="EMBL/GenBank/DDBJ databases">
        <title>Draft Genome of Enterobacter sp. strain EMC7.</title>
        <authorList>
            <person name="Barman P."/>
            <person name="Sinha S."/>
            <person name="Sen S."/>
            <person name="Chakraborty R."/>
        </authorList>
    </citation>
    <scope>NUCLEOTIDE SEQUENCE [LARGE SCALE GENOMIC DNA]</scope>
    <source>
        <strain evidence="2 3">EMC7</strain>
    </source>
</reference>
<dbReference type="Gene3D" id="3.40.50.1820">
    <property type="entry name" value="alpha/beta hydrolase"/>
    <property type="match status" value="1"/>
</dbReference>
<name>A0ABS7RRD3_9ENTR</name>
<accession>A0ABS7RRD3</accession>
<dbReference type="InterPro" id="IPR000073">
    <property type="entry name" value="AB_hydrolase_1"/>
</dbReference>
<dbReference type="InterPro" id="IPR026968">
    <property type="entry name" value="PcaD/CatD"/>
</dbReference>
<feature type="domain" description="AB hydrolase-1" evidence="1">
    <location>
        <begin position="14"/>
        <end position="233"/>
    </location>
</feature>
<keyword evidence="3" id="KW-1185">Reference proteome</keyword>
<dbReference type="InterPro" id="IPR029058">
    <property type="entry name" value="AB_hydrolase_fold"/>
</dbReference>
<dbReference type="Pfam" id="PF00561">
    <property type="entry name" value="Abhydrolase_1"/>
    <property type="match status" value="1"/>
</dbReference>
<dbReference type="Proteomes" id="UP000706580">
    <property type="component" value="Unassembled WGS sequence"/>
</dbReference>
<dbReference type="GO" id="GO:0047570">
    <property type="term" value="F:3-oxoadipate enol-lactonase activity"/>
    <property type="evidence" value="ECO:0007669"/>
    <property type="project" value="UniProtKB-EC"/>
</dbReference>
<evidence type="ECO:0000313" key="3">
    <source>
        <dbReference type="Proteomes" id="UP000706580"/>
    </source>
</evidence>
<evidence type="ECO:0000259" key="1">
    <source>
        <dbReference type="Pfam" id="PF00561"/>
    </source>
</evidence>
<protein>
    <submittedName>
        <fullName evidence="2">3-oxoadipate enol-lactonase</fullName>
        <ecNumber evidence="2">3.1.1.24</ecNumber>
    </submittedName>
</protein>
<dbReference type="PANTHER" id="PTHR43433:SF5">
    <property type="entry name" value="AB HYDROLASE-1 DOMAIN-CONTAINING PROTEIN"/>
    <property type="match status" value="1"/>
</dbReference>
<gene>
    <name evidence="2" type="primary">pcaD</name>
    <name evidence="2" type="ORF">ITX56_03505</name>
</gene>
<proteinExistence type="predicted"/>
<keyword evidence="2" id="KW-0378">Hydrolase</keyword>
<dbReference type="EC" id="3.1.1.24" evidence="2"/>
<organism evidence="2 3">
    <name type="scientific">Leclercia barmai</name>
    <dbReference type="NCBI Taxonomy" id="2785629"/>
    <lineage>
        <taxon>Bacteria</taxon>
        <taxon>Pseudomonadati</taxon>
        <taxon>Pseudomonadota</taxon>
        <taxon>Gammaproteobacteria</taxon>
        <taxon>Enterobacterales</taxon>
        <taxon>Enterobacteriaceae</taxon>
        <taxon>Leclercia</taxon>
    </lineage>
</organism>
<dbReference type="EMBL" id="JADMNK010000001">
    <property type="protein sequence ID" value="MBZ0056892.1"/>
    <property type="molecule type" value="Genomic_DNA"/>
</dbReference>
<sequence>MDLEYRLDGPEEAPLLVLSNSLGTTWQMWQGQMADFARHFRVLRYNTRGHGHSPVPDAGITLDTLGQDVIALLDHLDVERACFCGISLGGMTGMWLNRHAPSRFSRLVVANTAARIGEAKGWQQRAGTVRQQGMAPVASTAAERWFTPAYRQSNPGMVKLLIDGLADTPAEGYAACCEALATADLRQEVAAMLRPMLAIAGEDDPVTTVQDARWLAAQAKQTESVTLPSSHLSNVACPEAFNQQVLTFLTRRSTT</sequence>
<dbReference type="InterPro" id="IPR050471">
    <property type="entry name" value="AB_hydrolase"/>
</dbReference>
<dbReference type="NCBIfam" id="TIGR02427">
    <property type="entry name" value="protocat_pcaD"/>
    <property type="match status" value="1"/>
</dbReference>
<dbReference type="PANTHER" id="PTHR43433">
    <property type="entry name" value="HYDROLASE, ALPHA/BETA FOLD FAMILY PROTEIN"/>
    <property type="match status" value="1"/>
</dbReference>
<comment type="caution">
    <text evidence="2">The sequence shown here is derived from an EMBL/GenBank/DDBJ whole genome shotgun (WGS) entry which is preliminary data.</text>
</comment>
<dbReference type="RefSeq" id="WP_223073892.1">
    <property type="nucleotide sequence ID" value="NZ_JADMNK010000001.1"/>
</dbReference>
<evidence type="ECO:0000313" key="2">
    <source>
        <dbReference type="EMBL" id="MBZ0056892.1"/>
    </source>
</evidence>